<keyword evidence="5" id="KW-0862">Zinc</keyword>
<dbReference type="InterPro" id="IPR012962">
    <property type="entry name" value="Pept_M54_archaemetzincn"/>
</dbReference>
<dbReference type="OrthoDB" id="269208at2"/>
<gene>
    <name evidence="7" type="ORF">SAMN06269117_104109</name>
</gene>
<dbReference type="CDD" id="cd11375">
    <property type="entry name" value="Peptidase_M54"/>
    <property type="match status" value="1"/>
</dbReference>
<sequence length="176" mass="19855">MKKCSIFSVGVSLPMVEEETERVLKEKFYLEPVFEGTIPPDGRGGRFNQLLAEVQLSNILNLKPESSLFAVGITPYDLYSDGLNFVFGVAYPFKGCIVSYARLISDDEELFLSRIRKEVTHEMGHVFGLEHCPNPKCVMHFSNSLSDTDFKGEDFCQICSEKLRASMERLGVIERG</sequence>
<dbReference type="Gene3D" id="3.40.390.10">
    <property type="entry name" value="Collagenase (Catalytic Domain)"/>
    <property type="match status" value="1"/>
</dbReference>
<evidence type="ECO:0000256" key="3">
    <source>
        <dbReference type="ARBA" id="ARBA00022723"/>
    </source>
</evidence>
<dbReference type="Proteomes" id="UP000317315">
    <property type="component" value="Unassembled WGS sequence"/>
</dbReference>
<dbReference type="PANTHER" id="PTHR15910">
    <property type="entry name" value="ARCHAEMETZINCIN"/>
    <property type="match status" value="1"/>
</dbReference>
<dbReference type="GO" id="GO:0006508">
    <property type="term" value="P:proteolysis"/>
    <property type="evidence" value="ECO:0007669"/>
    <property type="project" value="UniProtKB-KW"/>
</dbReference>
<dbReference type="EMBL" id="FXTM01000004">
    <property type="protein sequence ID" value="SMO44343.1"/>
    <property type="molecule type" value="Genomic_DNA"/>
</dbReference>
<keyword evidence="4" id="KW-0378">Hydrolase</keyword>
<dbReference type="GO" id="GO:0046872">
    <property type="term" value="F:metal ion binding"/>
    <property type="evidence" value="ECO:0007669"/>
    <property type="project" value="UniProtKB-KW"/>
</dbReference>
<evidence type="ECO:0000256" key="2">
    <source>
        <dbReference type="ARBA" id="ARBA00022670"/>
    </source>
</evidence>
<dbReference type="AlphaFoldDB" id="A0A521BB89"/>
<name>A0A521BB89_9BACT</name>
<evidence type="ECO:0000256" key="4">
    <source>
        <dbReference type="ARBA" id="ARBA00022801"/>
    </source>
</evidence>
<dbReference type="SUPFAM" id="SSF55486">
    <property type="entry name" value="Metalloproteases ('zincins'), catalytic domain"/>
    <property type="match status" value="1"/>
</dbReference>
<keyword evidence="6" id="KW-0482">Metalloprotease</keyword>
<organism evidence="7 8">
    <name type="scientific">Balnearium lithotrophicum</name>
    <dbReference type="NCBI Taxonomy" id="223788"/>
    <lineage>
        <taxon>Bacteria</taxon>
        <taxon>Pseudomonadati</taxon>
        <taxon>Aquificota</taxon>
        <taxon>Aquificia</taxon>
        <taxon>Desulfurobacteriales</taxon>
        <taxon>Desulfurobacteriaceae</taxon>
        <taxon>Balnearium</taxon>
    </lineage>
</organism>
<evidence type="ECO:0000313" key="7">
    <source>
        <dbReference type="EMBL" id="SMO44343.1"/>
    </source>
</evidence>
<keyword evidence="2" id="KW-0645">Protease</keyword>
<keyword evidence="8" id="KW-1185">Reference proteome</keyword>
<comment type="cofactor">
    <cofactor evidence="1">
        <name>Zn(2+)</name>
        <dbReference type="ChEBI" id="CHEBI:29105"/>
    </cofactor>
</comment>
<evidence type="ECO:0000256" key="5">
    <source>
        <dbReference type="ARBA" id="ARBA00022833"/>
    </source>
</evidence>
<evidence type="ECO:0000256" key="1">
    <source>
        <dbReference type="ARBA" id="ARBA00001947"/>
    </source>
</evidence>
<evidence type="ECO:0000256" key="6">
    <source>
        <dbReference type="ARBA" id="ARBA00023049"/>
    </source>
</evidence>
<proteinExistence type="predicted"/>
<dbReference type="Pfam" id="PF07998">
    <property type="entry name" value="Peptidase_M54"/>
    <property type="match status" value="1"/>
</dbReference>
<protein>
    <submittedName>
        <fullName evidence="7">Archaemetzincin</fullName>
    </submittedName>
</protein>
<evidence type="ECO:0000313" key="8">
    <source>
        <dbReference type="Proteomes" id="UP000317315"/>
    </source>
</evidence>
<keyword evidence="3" id="KW-0479">Metal-binding</keyword>
<dbReference type="InterPro" id="IPR024079">
    <property type="entry name" value="MetalloPept_cat_dom_sf"/>
</dbReference>
<accession>A0A521BB89</accession>
<reference evidence="7 8" key="1">
    <citation type="submission" date="2017-05" db="EMBL/GenBank/DDBJ databases">
        <authorList>
            <person name="Varghese N."/>
            <person name="Submissions S."/>
        </authorList>
    </citation>
    <scope>NUCLEOTIDE SEQUENCE [LARGE SCALE GENOMIC DNA]</scope>
    <source>
        <strain evidence="7 8">DSM 16304</strain>
    </source>
</reference>
<dbReference type="RefSeq" id="WP_142934274.1">
    <property type="nucleotide sequence ID" value="NZ_FXTM01000004.1"/>
</dbReference>
<dbReference type="GO" id="GO:0008237">
    <property type="term" value="F:metallopeptidase activity"/>
    <property type="evidence" value="ECO:0007669"/>
    <property type="project" value="UniProtKB-KW"/>
</dbReference>
<dbReference type="PANTHER" id="PTHR15910:SF1">
    <property type="entry name" value="ARCHAEMETZINCIN-2"/>
    <property type="match status" value="1"/>
</dbReference>